<accession>A0A9D4X1E2</accession>
<feature type="domain" description="Glycosyl hydrolase family 32 C-terminal" evidence="1">
    <location>
        <begin position="24"/>
        <end position="212"/>
    </location>
</feature>
<evidence type="ECO:0000259" key="1">
    <source>
        <dbReference type="Pfam" id="PF08244"/>
    </source>
</evidence>
<dbReference type="Gene3D" id="2.60.120.560">
    <property type="entry name" value="Exo-inulinase, domain 1"/>
    <property type="match status" value="1"/>
</dbReference>
<sequence length="227" mass="25181">MTIPRTVLFDKKTRSSLVLWPIEEIESLRISSDEYEGVLITPGSVVPLNITQATQLDIFAEFEIESLTSEANISNDNIDCGKGAFERSAFGPFGIIAIADDTLSEQTPVYFSLSNTSIDCSTTFFCVDETRSSKASEVKKPVYGSKVPVFSDEKLSMRVLVDHSIIESFAQGGRRVISSRVYPTEAIYGAARLFLFNNATNINIKVSIKIWHLNSAFIAPFPFDQNQ</sequence>
<dbReference type="InterPro" id="IPR050551">
    <property type="entry name" value="Fructan_Metab_Enzymes"/>
</dbReference>
<proteinExistence type="predicted"/>
<dbReference type="Gramene" id="Psat05G0642800-T3">
    <property type="protein sequence ID" value="KAI5411330.1"/>
    <property type="gene ID" value="KIW84_056428"/>
</dbReference>
<name>A0A9D4X1E2_PEA</name>
<comment type="caution">
    <text evidence="2">The sequence shown here is derived from an EMBL/GenBank/DDBJ whole genome shotgun (WGS) entry which is preliminary data.</text>
</comment>
<dbReference type="SUPFAM" id="SSF49899">
    <property type="entry name" value="Concanavalin A-like lectins/glucanases"/>
    <property type="match status" value="1"/>
</dbReference>
<dbReference type="EMBL" id="JAMSHJ010000005">
    <property type="protein sequence ID" value="KAI5411330.1"/>
    <property type="molecule type" value="Genomic_DNA"/>
</dbReference>
<keyword evidence="3" id="KW-1185">Reference proteome</keyword>
<evidence type="ECO:0000313" key="3">
    <source>
        <dbReference type="Proteomes" id="UP001058974"/>
    </source>
</evidence>
<gene>
    <name evidence="2" type="ORF">KIW84_056428</name>
</gene>
<organism evidence="2 3">
    <name type="scientific">Pisum sativum</name>
    <name type="common">Garden pea</name>
    <name type="synonym">Lathyrus oleraceus</name>
    <dbReference type="NCBI Taxonomy" id="3888"/>
    <lineage>
        <taxon>Eukaryota</taxon>
        <taxon>Viridiplantae</taxon>
        <taxon>Streptophyta</taxon>
        <taxon>Embryophyta</taxon>
        <taxon>Tracheophyta</taxon>
        <taxon>Spermatophyta</taxon>
        <taxon>Magnoliopsida</taxon>
        <taxon>eudicotyledons</taxon>
        <taxon>Gunneridae</taxon>
        <taxon>Pentapetalae</taxon>
        <taxon>rosids</taxon>
        <taxon>fabids</taxon>
        <taxon>Fabales</taxon>
        <taxon>Fabaceae</taxon>
        <taxon>Papilionoideae</taxon>
        <taxon>50 kb inversion clade</taxon>
        <taxon>NPAAA clade</taxon>
        <taxon>Hologalegina</taxon>
        <taxon>IRL clade</taxon>
        <taxon>Fabeae</taxon>
        <taxon>Lathyrus</taxon>
    </lineage>
</organism>
<dbReference type="PANTHER" id="PTHR31953">
    <property type="entry name" value="BETA-FRUCTOFURANOSIDASE, INSOLUBLE ISOENZYME CWINV1-RELATED"/>
    <property type="match status" value="1"/>
</dbReference>
<reference evidence="2 3" key="1">
    <citation type="journal article" date="2022" name="Nat. Genet.">
        <title>Improved pea reference genome and pan-genome highlight genomic features and evolutionary characteristics.</title>
        <authorList>
            <person name="Yang T."/>
            <person name="Liu R."/>
            <person name="Luo Y."/>
            <person name="Hu S."/>
            <person name="Wang D."/>
            <person name="Wang C."/>
            <person name="Pandey M.K."/>
            <person name="Ge S."/>
            <person name="Xu Q."/>
            <person name="Li N."/>
            <person name="Li G."/>
            <person name="Huang Y."/>
            <person name="Saxena R.K."/>
            <person name="Ji Y."/>
            <person name="Li M."/>
            <person name="Yan X."/>
            <person name="He Y."/>
            <person name="Liu Y."/>
            <person name="Wang X."/>
            <person name="Xiang C."/>
            <person name="Varshney R.K."/>
            <person name="Ding H."/>
            <person name="Gao S."/>
            <person name="Zong X."/>
        </authorList>
    </citation>
    <scope>NUCLEOTIDE SEQUENCE [LARGE SCALE GENOMIC DNA]</scope>
    <source>
        <strain evidence="2 3">cv. Zhongwan 6</strain>
    </source>
</reference>
<dbReference type="AlphaFoldDB" id="A0A9D4X1E2"/>
<evidence type="ECO:0000313" key="2">
    <source>
        <dbReference type="EMBL" id="KAI5411330.1"/>
    </source>
</evidence>
<dbReference type="Proteomes" id="UP001058974">
    <property type="component" value="Chromosome 5"/>
</dbReference>
<dbReference type="Pfam" id="PF08244">
    <property type="entry name" value="Glyco_hydro_32C"/>
    <property type="match status" value="1"/>
</dbReference>
<protein>
    <recommendedName>
        <fullName evidence="1">Glycosyl hydrolase family 32 C-terminal domain-containing protein</fullName>
    </recommendedName>
</protein>
<dbReference type="InterPro" id="IPR013189">
    <property type="entry name" value="Glyco_hydro_32_C"/>
</dbReference>
<dbReference type="InterPro" id="IPR013320">
    <property type="entry name" value="ConA-like_dom_sf"/>
</dbReference>